<protein>
    <submittedName>
        <fullName evidence="1">Uncharacterized protein</fullName>
    </submittedName>
</protein>
<dbReference type="Proteomes" id="UP001642360">
    <property type="component" value="Unassembled WGS sequence"/>
</dbReference>
<name>A0ABC8S1Z4_9AQUA</name>
<gene>
    <name evidence="1" type="ORF">ILEXP_LOCUS17877</name>
</gene>
<organism evidence="1 2">
    <name type="scientific">Ilex paraguariensis</name>
    <name type="common">yerba mate</name>
    <dbReference type="NCBI Taxonomy" id="185542"/>
    <lineage>
        <taxon>Eukaryota</taxon>
        <taxon>Viridiplantae</taxon>
        <taxon>Streptophyta</taxon>
        <taxon>Embryophyta</taxon>
        <taxon>Tracheophyta</taxon>
        <taxon>Spermatophyta</taxon>
        <taxon>Magnoliopsida</taxon>
        <taxon>eudicotyledons</taxon>
        <taxon>Gunneridae</taxon>
        <taxon>Pentapetalae</taxon>
        <taxon>asterids</taxon>
        <taxon>campanulids</taxon>
        <taxon>Aquifoliales</taxon>
        <taxon>Aquifoliaceae</taxon>
        <taxon>Ilex</taxon>
    </lineage>
</organism>
<dbReference type="EMBL" id="CAUOFW020001943">
    <property type="protein sequence ID" value="CAK9149805.1"/>
    <property type="molecule type" value="Genomic_DNA"/>
</dbReference>
<dbReference type="AlphaFoldDB" id="A0ABC8S1Z4"/>
<proteinExistence type="predicted"/>
<evidence type="ECO:0000313" key="2">
    <source>
        <dbReference type="Proteomes" id="UP001642360"/>
    </source>
</evidence>
<accession>A0ABC8S1Z4</accession>
<comment type="caution">
    <text evidence="1">The sequence shown here is derived from an EMBL/GenBank/DDBJ whole genome shotgun (WGS) entry which is preliminary data.</text>
</comment>
<dbReference type="Gene3D" id="1.25.10.10">
    <property type="entry name" value="Leucine-rich Repeat Variant"/>
    <property type="match status" value="1"/>
</dbReference>
<evidence type="ECO:0000313" key="1">
    <source>
        <dbReference type="EMBL" id="CAK9149805.1"/>
    </source>
</evidence>
<dbReference type="InterPro" id="IPR045110">
    <property type="entry name" value="XMAP215"/>
</dbReference>
<dbReference type="InterPro" id="IPR011989">
    <property type="entry name" value="ARM-like"/>
</dbReference>
<reference evidence="1 2" key="1">
    <citation type="submission" date="2024-02" db="EMBL/GenBank/DDBJ databases">
        <authorList>
            <person name="Vignale AGUSTIN F."/>
            <person name="Sosa J E."/>
            <person name="Modenutti C."/>
        </authorList>
    </citation>
    <scope>NUCLEOTIDE SEQUENCE [LARGE SCALE GENOMIC DNA]</scope>
</reference>
<keyword evidence="2" id="KW-1185">Reference proteome</keyword>
<dbReference type="PANTHER" id="PTHR12609">
    <property type="entry name" value="MICROTUBULE ASSOCIATED PROTEIN XMAP215"/>
    <property type="match status" value="1"/>
</dbReference>
<sequence>MLDGEGLKWLGMKLIVGQLKCLQIVASLTAVRNGETRRAALNTLATGYKILGDDIWKNVGKLIEAQRSMLDDQFQWKAQEMDKRKEGKPGEARATLRHSVRDNGCDFLLRL</sequence>